<keyword evidence="3" id="KW-1185">Reference proteome</keyword>
<evidence type="ECO:0000256" key="1">
    <source>
        <dbReference type="SAM" id="MobiDB-lite"/>
    </source>
</evidence>
<feature type="compositionally biased region" description="Basic and acidic residues" evidence="1">
    <location>
        <begin position="249"/>
        <end position="259"/>
    </location>
</feature>
<feature type="region of interest" description="Disordered" evidence="1">
    <location>
        <begin position="303"/>
        <end position="331"/>
    </location>
</feature>
<protein>
    <submittedName>
        <fullName evidence="2">Uncharacterized protein</fullName>
    </submittedName>
</protein>
<proteinExistence type="predicted"/>
<feature type="region of interest" description="Disordered" evidence="1">
    <location>
        <begin position="158"/>
        <end position="206"/>
    </location>
</feature>
<dbReference type="AlphaFoldDB" id="A0A135RQY7"/>
<evidence type="ECO:0000313" key="2">
    <source>
        <dbReference type="EMBL" id="KXH25908.1"/>
    </source>
</evidence>
<feature type="compositionally biased region" description="Basic and acidic residues" evidence="1">
    <location>
        <begin position="158"/>
        <end position="167"/>
    </location>
</feature>
<reference evidence="2 3" key="1">
    <citation type="submission" date="2014-02" db="EMBL/GenBank/DDBJ databases">
        <title>The genome sequence of Colletotrichum nymphaeae SA-01.</title>
        <authorList>
            <person name="Baroncelli R."/>
            <person name="Thon M.R."/>
        </authorList>
    </citation>
    <scope>NUCLEOTIDE SEQUENCE [LARGE SCALE GENOMIC DNA]</scope>
    <source>
        <strain evidence="2 3">SA-01</strain>
    </source>
</reference>
<evidence type="ECO:0000313" key="3">
    <source>
        <dbReference type="Proteomes" id="UP000070054"/>
    </source>
</evidence>
<organism evidence="2 3">
    <name type="scientific">Colletotrichum nymphaeae SA-01</name>
    <dbReference type="NCBI Taxonomy" id="1460502"/>
    <lineage>
        <taxon>Eukaryota</taxon>
        <taxon>Fungi</taxon>
        <taxon>Dikarya</taxon>
        <taxon>Ascomycota</taxon>
        <taxon>Pezizomycotina</taxon>
        <taxon>Sordariomycetes</taxon>
        <taxon>Hypocreomycetidae</taxon>
        <taxon>Glomerellales</taxon>
        <taxon>Glomerellaceae</taxon>
        <taxon>Colletotrichum</taxon>
        <taxon>Colletotrichum acutatum species complex</taxon>
    </lineage>
</organism>
<dbReference type="Proteomes" id="UP000070054">
    <property type="component" value="Unassembled WGS sequence"/>
</dbReference>
<sequence>MPPSTVPLSDAIIVNKNKNSSQSCFFTQSEHRLPRPPRRKYQRPQLRIRLILLIHQQRLKQPHNQLPRPRIPRRQLLQIPHHHGPLLPGQRPPPLPLHRLGNLAPQPPARRRRRRRRLLVGKRNQVPPPHDQHPVHEIHLVDPLGHAHQPAVRIVVDLDRRKPDRQAPRRPGLGQPLVKPVQDAQPAQRRRHSHDDDLDAVPPRPERARQLAEIIRVPARALEKHVEPAPHGLGDGHGQPPPGVGARGGAREGGLRRVLRRDERGVGRVVRLVEVGDEVGGRVDAGHGVEHGGRQAGFAGAGLADYQHGQGPGPAGVRGESRGEVGGEDLAGEDLPCLCVWEDVAG</sequence>
<dbReference type="EMBL" id="JEMN01001837">
    <property type="protein sequence ID" value="KXH25908.1"/>
    <property type="molecule type" value="Genomic_DNA"/>
</dbReference>
<gene>
    <name evidence="2" type="ORF">CNYM01_13764</name>
</gene>
<feature type="region of interest" description="Disordered" evidence="1">
    <location>
        <begin position="227"/>
        <end position="259"/>
    </location>
</feature>
<name>A0A135RQY7_9PEZI</name>
<comment type="caution">
    <text evidence="2">The sequence shown here is derived from an EMBL/GenBank/DDBJ whole genome shotgun (WGS) entry which is preliminary data.</text>
</comment>
<accession>A0A135RQY7</accession>
<feature type="region of interest" description="Disordered" evidence="1">
    <location>
        <begin position="81"/>
        <end position="112"/>
    </location>
</feature>